<evidence type="ECO:0000259" key="3">
    <source>
        <dbReference type="Pfam" id="PF14347"/>
    </source>
</evidence>
<evidence type="ECO:0000256" key="1">
    <source>
        <dbReference type="SAM" id="Phobius"/>
    </source>
</evidence>
<keyword evidence="5" id="KW-1185">Reference proteome</keyword>
<name>I4EGC1_9BACT</name>
<evidence type="ECO:0000256" key="2">
    <source>
        <dbReference type="SAM" id="SignalP"/>
    </source>
</evidence>
<feature type="transmembrane region" description="Helical" evidence="1">
    <location>
        <begin position="161"/>
        <end position="180"/>
    </location>
</feature>
<gene>
    <name evidence="4" type="ORF">NITHO_2690002</name>
</gene>
<feature type="signal peptide" evidence="2">
    <location>
        <begin position="1"/>
        <end position="29"/>
    </location>
</feature>
<dbReference type="AlphaFoldDB" id="I4EGC1"/>
<evidence type="ECO:0000313" key="5">
    <source>
        <dbReference type="Proteomes" id="UP000004221"/>
    </source>
</evidence>
<comment type="caution">
    <text evidence="4">The sequence shown here is derived from an EMBL/GenBank/DDBJ whole genome shotgun (WGS) entry which is preliminary data.</text>
</comment>
<feature type="domain" description="DUF4399" evidence="3">
    <location>
        <begin position="54"/>
        <end position="141"/>
    </location>
</feature>
<dbReference type="Pfam" id="PF14347">
    <property type="entry name" value="DUF4399"/>
    <property type="match status" value="1"/>
</dbReference>
<proteinExistence type="predicted"/>
<feature type="chain" id="PRO_5003688820" description="DUF4399 domain-containing protein" evidence="2">
    <location>
        <begin position="30"/>
        <end position="187"/>
    </location>
</feature>
<keyword evidence="1" id="KW-0812">Transmembrane</keyword>
<dbReference type="EMBL" id="CAGS01000189">
    <property type="protein sequence ID" value="CCF83733.1"/>
    <property type="molecule type" value="Genomic_DNA"/>
</dbReference>
<evidence type="ECO:0000313" key="4">
    <source>
        <dbReference type="EMBL" id="CCF83733.1"/>
    </source>
</evidence>
<keyword evidence="1" id="KW-0472">Membrane</keyword>
<reference evidence="4 5" key="1">
    <citation type="journal article" date="2012" name="ISME J.">
        <title>Nitrification expanded: discovery, physiology and genomics of a nitrite-oxidizing bacterium from the phylum Chloroflexi.</title>
        <authorList>
            <person name="Sorokin D.Y."/>
            <person name="Lucker S."/>
            <person name="Vejmelkova D."/>
            <person name="Kostrikina N.A."/>
            <person name="Kleerebezem R."/>
            <person name="Rijpstra W.I."/>
            <person name="Damste J.S."/>
            <person name="Le Paslier D."/>
            <person name="Muyzer G."/>
            <person name="Wagner M."/>
            <person name="van Loosdrecht M.C."/>
            <person name="Daims H."/>
        </authorList>
    </citation>
    <scope>NUCLEOTIDE SEQUENCE [LARGE SCALE GENOMIC DNA]</scope>
    <source>
        <strain evidence="5">none</strain>
    </source>
</reference>
<sequence>MGMRKLRRYLAAPVVVLVLLAVSALPALAAEPSVHITSPANGSTVAGPNVTVTWESSGVTIKPPAEATSKEEGHYHAFLDVVPDTTPGKPFPKGPGIVHTADTSATFDNVAPGEHTVTLVLGYSDHSAWQPVVEDKVTFTVTEGLGQIAPASGQMQPNHKGPILLVVIAGLAIVLGGVVLRRRDTVR</sequence>
<organism evidence="4 5">
    <name type="scientific">Nitrolancea hollandica Lb</name>
    <dbReference type="NCBI Taxonomy" id="1129897"/>
    <lineage>
        <taxon>Bacteria</taxon>
        <taxon>Pseudomonadati</taxon>
        <taxon>Thermomicrobiota</taxon>
        <taxon>Thermomicrobia</taxon>
        <taxon>Sphaerobacterales</taxon>
        <taxon>Sphaerobacterineae</taxon>
        <taxon>Sphaerobacteraceae</taxon>
        <taxon>Nitrolancea</taxon>
    </lineage>
</organism>
<keyword evidence="2" id="KW-0732">Signal</keyword>
<dbReference type="Proteomes" id="UP000004221">
    <property type="component" value="Unassembled WGS sequence"/>
</dbReference>
<accession>I4EGC1</accession>
<keyword evidence="1" id="KW-1133">Transmembrane helix</keyword>
<dbReference type="InterPro" id="IPR025512">
    <property type="entry name" value="DUF4399"/>
</dbReference>
<protein>
    <recommendedName>
        <fullName evidence="3">DUF4399 domain-containing protein</fullName>
    </recommendedName>
</protein>